<organism evidence="2 3">
    <name type="scientific">Streptomyces tubercidicus</name>
    <dbReference type="NCBI Taxonomy" id="47759"/>
    <lineage>
        <taxon>Bacteria</taxon>
        <taxon>Bacillati</taxon>
        <taxon>Actinomycetota</taxon>
        <taxon>Actinomycetes</taxon>
        <taxon>Kitasatosporales</taxon>
        <taxon>Streptomycetaceae</taxon>
        <taxon>Streptomyces</taxon>
    </lineage>
</organism>
<evidence type="ECO:0000313" key="2">
    <source>
        <dbReference type="EMBL" id="GFE38665.1"/>
    </source>
</evidence>
<feature type="region of interest" description="Disordered" evidence="1">
    <location>
        <begin position="1"/>
        <end position="151"/>
    </location>
</feature>
<accession>A0A640UW60</accession>
<proteinExistence type="predicted"/>
<reference evidence="2 3" key="1">
    <citation type="submission" date="2019-12" db="EMBL/GenBank/DDBJ databases">
        <title>Whole genome shotgun sequence of Streptomyces tubercidicus NBRC 13090.</title>
        <authorList>
            <person name="Ichikawa N."/>
            <person name="Kimura A."/>
            <person name="Kitahashi Y."/>
            <person name="Komaki H."/>
            <person name="Tamura T."/>
        </authorList>
    </citation>
    <scope>NUCLEOTIDE SEQUENCE [LARGE SCALE GENOMIC DNA]</scope>
    <source>
        <strain evidence="2 3">NBRC 13090</strain>
    </source>
</reference>
<protein>
    <recommendedName>
        <fullName evidence="4">J domain-containing protein</fullName>
    </recommendedName>
</protein>
<dbReference type="InterPro" id="IPR001623">
    <property type="entry name" value="DnaJ_domain"/>
</dbReference>
<feature type="compositionally biased region" description="Gly residues" evidence="1">
    <location>
        <begin position="88"/>
        <end position="98"/>
    </location>
</feature>
<dbReference type="AlphaFoldDB" id="A0A640UW60"/>
<evidence type="ECO:0000256" key="1">
    <source>
        <dbReference type="SAM" id="MobiDB-lite"/>
    </source>
</evidence>
<evidence type="ECO:0000313" key="3">
    <source>
        <dbReference type="Proteomes" id="UP000431826"/>
    </source>
</evidence>
<name>A0A640UW60_9ACTN</name>
<gene>
    <name evidence="2" type="ORF">Stube_33380</name>
</gene>
<sequence length="408" mass="42881">MPPTAGPYAGRVTNSHAENMQDGQHRPDVPGAPDVQPDPLAPDARGGGQDAPLGQGTQLGQGGGPEDQVAGSEGLGVSHGAQTDPLGGQAGAGAGPGAGQAAAGSEPGVAQASAGSEPGVGESAAESEPGVGQVGAGAGQGEVSDEQAAAQDEATRRLAKAVLAAEQALIEFEIAVETFRVEVENFSRLHHQRLGPMYARLDELDAQIAEAVAARTGDAEDIRKAREARASVLPMPEVEELFHGWMGSDGLFPEAQAMLTEQSVRPPQKVRPSEEARKVYRDLVRKAHPDLARDDAERARRDAFIARVNAAYAQGDAAVLRELAREWEAGPVPVEERLSESEELYARLEWLAERKELLAAMAAELEESAIGAMIKMAPEDPDALLDEIAEKLLADVSERETYLAQLVG</sequence>
<comment type="caution">
    <text evidence="2">The sequence shown here is derived from an EMBL/GenBank/DDBJ whole genome shotgun (WGS) entry which is preliminary data.</text>
</comment>
<dbReference type="CDD" id="cd06257">
    <property type="entry name" value="DnaJ"/>
    <property type="match status" value="1"/>
</dbReference>
<dbReference type="SUPFAM" id="SSF46565">
    <property type="entry name" value="Chaperone J-domain"/>
    <property type="match status" value="1"/>
</dbReference>
<dbReference type="Proteomes" id="UP000431826">
    <property type="component" value="Unassembled WGS sequence"/>
</dbReference>
<dbReference type="InterPro" id="IPR036869">
    <property type="entry name" value="J_dom_sf"/>
</dbReference>
<dbReference type="EMBL" id="BLIR01000001">
    <property type="protein sequence ID" value="GFE38665.1"/>
    <property type="molecule type" value="Genomic_DNA"/>
</dbReference>
<evidence type="ECO:0008006" key="4">
    <source>
        <dbReference type="Google" id="ProtNLM"/>
    </source>
</evidence>
<keyword evidence="3" id="KW-1185">Reference proteome</keyword>
<feature type="compositionally biased region" description="Polar residues" evidence="1">
    <location>
        <begin position="12"/>
        <end position="22"/>
    </location>
</feature>